<keyword evidence="7" id="KW-1185">Reference proteome</keyword>
<protein>
    <submittedName>
        <fullName evidence="6">AraC-like DNA-binding protein</fullName>
    </submittedName>
</protein>
<dbReference type="InterPro" id="IPR032687">
    <property type="entry name" value="AraC-type_N"/>
</dbReference>
<feature type="region of interest" description="Disordered" evidence="4">
    <location>
        <begin position="351"/>
        <end position="381"/>
    </location>
</feature>
<evidence type="ECO:0000259" key="5">
    <source>
        <dbReference type="PROSITE" id="PS01124"/>
    </source>
</evidence>
<keyword evidence="3" id="KW-0804">Transcription</keyword>
<dbReference type="GO" id="GO:0005829">
    <property type="term" value="C:cytosol"/>
    <property type="evidence" value="ECO:0007669"/>
    <property type="project" value="TreeGrafter"/>
</dbReference>
<dbReference type="Gene3D" id="1.10.10.60">
    <property type="entry name" value="Homeodomain-like"/>
    <property type="match status" value="1"/>
</dbReference>
<dbReference type="PROSITE" id="PS01124">
    <property type="entry name" value="HTH_ARAC_FAMILY_2"/>
    <property type="match status" value="1"/>
</dbReference>
<comment type="caution">
    <text evidence="6">The sequence shown here is derived from an EMBL/GenBank/DDBJ whole genome shotgun (WGS) entry which is preliminary data.</text>
</comment>
<dbReference type="EMBL" id="JACHHW010000004">
    <property type="protein sequence ID" value="MBB5187581.1"/>
    <property type="molecule type" value="Genomic_DNA"/>
</dbReference>
<dbReference type="AlphaFoldDB" id="A0A840R5C8"/>
<dbReference type="SMART" id="SM00342">
    <property type="entry name" value="HTH_ARAC"/>
    <property type="match status" value="1"/>
</dbReference>
<gene>
    <name evidence="6" type="ORF">HNQ57_001850</name>
</gene>
<dbReference type="GO" id="GO:0003700">
    <property type="term" value="F:DNA-binding transcription factor activity"/>
    <property type="evidence" value="ECO:0007669"/>
    <property type="project" value="InterPro"/>
</dbReference>
<dbReference type="Proteomes" id="UP000536640">
    <property type="component" value="Unassembled WGS sequence"/>
</dbReference>
<reference evidence="6 7" key="1">
    <citation type="submission" date="2020-08" db="EMBL/GenBank/DDBJ databases">
        <title>Genomic Encyclopedia of Type Strains, Phase IV (KMG-IV): sequencing the most valuable type-strain genomes for metagenomic binning, comparative biology and taxonomic classification.</title>
        <authorList>
            <person name="Goeker M."/>
        </authorList>
    </citation>
    <scope>NUCLEOTIDE SEQUENCE [LARGE SCALE GENOMIC DNA]</scope>
    <source>
        <strain evidence="6 7">DSM 25701</strain>
    </source>
</reference>
<evidence type="ECO:0000256" key="3">
    <source>
        <dbReference type="ARBA" id="ARBA00023163"/>
    </source>
</evidence>
<feature type="domain" description="HTH araC/xylS-type" evidence="5">
    <location>
        <begin position="260"/>
        <end position="358"/>
    </location>
</feature>
<dbReference type="GO" id="GO:0000976">
    <property type="term" value="F:transcription cis-regulatory region binding"/>
    <property type="evidence" value="ECO:0007669"/>
    <property type="project" value="TreeGrafter"/>
</dbReference>
<feature type="compositionally biased region" description="Polar residues" evidence="4">
    <location>
        <begin position="359"/>
        <end position="381"/>
    </location>
</feature>
<evidence type="ECO:0000313" key="7">
    <source>
        <dbReference type="Proteomes" id="UP000536640"/>
    </source>
</evidence>
<dbReference type="PANTHER" id="PTHR47894:SF1">
    <property type="entry name" value="HTH-TYPE TRANSCRIPTIONAL REGULATOR VQSM"/>
    <property type="match status" value="1"/>
</dbReference>
<dbReference type="InterPro" id="IPR020449">
    <property type="entry name" value="Tscrpt_reg_AraC-type_HTH"/>
</dbReference>
<evidence type="ECO:0000256" key="1">
    <source>
        <dbReference type="ARBA" id="ARBA00023015"/>
    </source>
</evidence>
<keyword evidence="1" id="KW-0805">Transcription regulation</keyword>
<dbReference type="InterPro" id="IPR018060">
    <property type="entry name" value="HTH_AraC"/>
</dbReference>
<evidence type="ECO:0000256" key="4">
    <source>
        <dbReference type="SAM" id="MobiDB-lite"/>
    </source>
</evidence>
<organism evidence="6 7">
    <name type="scientific">Zhongshania antarctica</name>
    <dbReference type="NCBI Taxonomy" id="641702"/>
    <lineage>
        <taxon>Bacteria</taxon>
        <taxon>Pseudomonadati</taxon>
        <taxon>Pseudomonadota</taxon>
        <taxon>Gammaproteobacteria</taxon>
        <taxon>Cellvibrionales</taxon>
        <taxon>Spongiibacteraceae</taxon>
        <taxon>Zhongshania</taxon>
    </lineage>
</organism>
<proteinExistence type="predicted"/>
<dbReference type="Pfam" id="PF12833">
    <property type="entry name" value="HTH_18"/>
    <property type="match status" value="1"/>
</dbReference>
<evidence type="ECO:0000313" key="6">
    <source>
        <dbReference type="EMBL" id="MBB5187581.1"/>
    </source>
</evidence>
<sequence>MRNSYSPHKDRVPLKYARSMLQVAEAQGYSSADLLRSLQLSFNPMAAGADLNSLIDSRDYSQIYNRVMWLLQDESFGLGLQRRTPAGSFRMLCLFIIHCETLEQALQRASEFINFCRSLSDMHNTPKRPVERLSNGTAIYRFAQSAELVDTTQLHSELEASYTTARMMAIWRRFCQWLIGKPLDLLGVYLQIEGPDKGNYFEQLFGCEVYYGSEHNAFLIAEHNLDCPLIHTEESLRKFLRNAPYHLLVAQEDEDSSLLSQMKRIIGTDLSHEFPSVVAMAEQLHMSVRTLRRRLKDLDTTYQQFKDELRKEHACRWLNQPELKINAVSALLGFDEPSAFHRSFKKWTGMTPGEYRASRQPSALNQNQSPTNLSSVSTEGR</sequence>
<accession>A0A840R5C8</accession>
<evidence type="ECO:0000256" key="2">
    <source>
        <dbReference type="ARBA" id="ARBA00023125"/>
    </source>
</evidence>
<dbReference type="InterPro" id="IPR009057">
    <property type="entry name" value="Homeodomain-like_sf"/>
</dbReference>
<keyword evidence="2 6" id="KW-0238">DNA-binding</keyword>
<dbReference type="Pfam" id="PF12625">
    <property type="entry name" value="Arabinose_bd"/>
    <property type="match status" value="1"/>
</dbReference>
<dbReference type="SUPFAM" id="SSF46689">
    <property type="entry name" value="Homeodomain-like"/>
    <property type="match status" value="1"/>
</dbReference>
<dbReference type="RefSeq" id="WP_184462412.1">
    <property type="nucleotide sequence ID" value="NZ_JACHHW010000004.1"/>
</dbReference>
<dbReference type="PANTHER" id="PTHR47894">
    <property type="entry name" value="HTH-TYPE TRANSCRIPTIONAL REGULATOR GADX"/>
    <property type="match status" value="1"/>
</dbReference>
<dbReference type="PRINTS" id="PR00032">
    <property type="entry name" value="HTHARAC"/>
</dbReference>
<name>A0A840R5C8_9GAMM</name>